<organism evidence="2 3">
    <name type="scientific">Apodospora peruviana</name>
    <dbReference type="NCBI Taxonomy" id="516989"/>
    <lineage>
        <taxon>Eukaryota</taxon>
        <taxon>Fungi</taxon>
        <taxon>Dikarya</taxon>
        <taxon>Ascomycota</taxon>
        <taxon>Pezizomycotina</taxon>
        <taxon>Sordariomycetes</taxon>
        <taxon>Sordariomycetidae</taxon>
        <taxon>Sordariales</taxon>
        <taxon>Lasiosphaeriaceae</taxon>
        <taxon>Apodospora</taxon>
    </lineage>
</organism>
<dbReference type="Proteomes" id="UP001283341">
    <property type="component" value="Unassembled WGS sequence"/>
</dbReference>
<gene>
    <name evidence="2" type="ORF">B0H66DRAFT_620531</name>
</gene>
<dbReference type="EMBL" id="JAUEDM010000003">
    <property type="protein sequence ID" value="KAK3322759.1"/>
    <property type="molecule type" value="Genomic_DNA"/>
</dbReference>
<dbReference type="AlphaFoldDB" id="A0AAE0M9C4"/>
<evidence type="ECO:0000313" key="2">
    <source>
        <dbReference type="EMBL" id="KAK3322759.1"/>
    </source>
</evidence>
<evidence type="ECO:0000313" key="3">
    <source>
        <dbReference type="Proteomes" id="UP001283341"/>
    </source>
</evidence>
<comment type="caution">
    <text evidence="2">The sequence shown here is derived from an EMBL/GenBank/DDBJ whole genome shotgun (WGS) entry which is preliminary data.</text>
</comment>
<reference evidence="2" key="2">
    <citation type="submission" date="2023-06" db="EMBL/GenBank/DDBJ databases">
        <authorList>
            <consortium name="Lawrence Berkeley National Laboratory"/>
            <person name="Haridas S."/>
            <person name="Hensen N."/>
            <person name="Bonometti L."/>
            <person name="Westerberg I."/>
            <person name="Brannstrom I.O."/>
            <person name="Guillou S."/>
            <person name="Cros-Aarteil S."/>
            <person name="Calhoun S."/>
            <person name="Kuo A."/>
            <person name="Mondo S."/>
            <person name="Pangilinan J."/>
            <person name="Riley R."/>
            <person name="Labutti K."/>
            <person name="Andreopoulos B."/>
            <person name="Lipzen A."/>
            <person name="Chen C."/>
            <person name="Yanf M."/>
            <person name="Daum C."/>
            <person name="Ng V."/>
            <person name="Clum A."/>
            <person name="Steindorff A."/>
            <person name="Ohm R."/>
            <person name="Martin F."/>
            <person name="Silar P."/>
            <person name="Natvig D."/>
            <person name="Lalanne C."/>
            <person name="Gautier V."/>
            <person name="Ament-Velasquez S.L."/>
            <person name="Kruys A."/>
            <person name="Hutchinson M.I."/>
            <person name="Powell A.J."/>
            <person name="Barry K."/>
            <person name="Miller A.N."/>
            <person name="Grigoriev I.V."/>
            <person name="Debuchy R."/>
            <person name="Gladieux P."/>
            <person name="Thoren M.H."/>
            <person name="Johannesson H."/>
        </authorList>
    </citation>
    <scope>NUCLEOTIDE SEQUENCE</scope>
    <source>
        <strain evidence="2">CBS 118394</strain>
    </source>
</reference>
<sequence length="224" mass="24513">MASSSTGGVTYDLYLMRRTQDGDRFPHWYLVTVAHNPHPPPMIKCTRYHSINGPTDPLNRPYEVAVQANANFRSQNLVAEQLIRQGLTEKDLKTIVRVCHSIQPHQCQKYVVCVLAELERRDLVPRGHAVRYAAEVRMSERVRAFEATHPPPDPVGIQLPPSWPRASPVPSVHGGSAQEHGSTGGGGASSHGHGYVQATTPYPPPGNHQQQQGSGGCCGKCTIM</sequence>
<feature type="region of interest" description="Disordered" evidence="1">
    <location>
        <begin position="147"/>
        <end position="217"/>
    </location>
</feature>
<keyword evidence="3" id="KW-1185">Reference proteome</keyword>
<accession>A0AAE0M9C4</accession>
<protein>
    <submittedName>
        <fullName evidence="2">Uncharacterized protein</fullName>
    </submittedName>
</protein>
<reference evidence="2" key="1">
    <citation type="journal article" date="2023" name="Mol. Phylogenet. Evol.">
        <title>Genome-scale phylogeny and comparative genomics of the fungal order Sordariales.</title>
        <authorList>
            <person name="Hensen N."/>
            <person name="Bonometti L."/>
            <person name="Westerberg I."/>
            <person name="Brannstrom I.O."/>
            <person name="Guillou S."/>
            <person name="Cros-Aarteil S."/>
            <person name="Calhoun S."/>
            <person name="Haridas S."/>
            <person name="Kuo A."/>
            <person name="Mondo S."/>
            <person name="Pangilinan J."/>
            <person name="Riley R."/>
            <person name="LaButti K."/>
            <person name="Andreopoulos B."/>
            <person name="Lipzen A."/>
            <person name="Chen C."/>
            <person name="Yan M."/>
            <person name="Daum C."/>
            <person name="Ng V."/>
            <person name="Clum A."/>
            <person name="Steindorff A."/>
            <person name="Ohm R.A."/>
            <person name="Martin F."/>
            <person name="Silar P."/>
            <person name="Natvig D.O."/>
            <person name="Lalanne C."/>
            <person name="Gautier V."/>
            <person name="Ament-Velasquez S.L."/>
            <person name="Kruys A."/>
            <person name="Hutchinson M.I."/>
            <person name="Powell A.J."/>
            <person name="Barry K."/>
            <person name="Miller A.N."/>
            <person name="Grigoriev I.V."/>
            <person name="Debuchy R."/>
            <person name="Gladieux P."/>
            <person name="Hiltunen Thoren M."/>
            <person name="Johannesson H."/>
        </authorList>
    </citation>
    <scope>NUCLEOTIDE SEQUENCE</scope>
    <source>
        <strain evidence="2">CBS 118394</strain>
    </source>
</reference>
<name>A0AAE0M9C4_9PEZI</name>
<proteinExistence type="predicted"/>
<evidence type="ECO:0000256" key="1">
    <source>
        <dbReference type="SAM" id="MobiDB-lite"/>
    </source>
</evidence>